<proteinExistence type="predicted"/>
<accession>A0A9N9ZXI8</accession>
<keyword evidence="4" id="KW-1185">Reference proteome</keyword>
<evidence type="ECO:0000256" key="1">
    <source>
        <dbReference type="PROSITE-ProRule" id="PRU00042"/>
    </source>
</evidence>
<sequence>MFTLDGRPLHLPEPQPMQLAQSVRDRERVFPCKKCNKCYQNVGSLWRHERYECGKEPAYQCTLCGYKSAHKHNLKKHYMLRHNPDKPDFLHQIEY</sequence>
<dbReference type="SUPFAM" id="SSF57667">
    <property type="entry name" value="beta-beta-alpha zinc fingers"/>
    <property type="match status" value="1"/>
</dbReference>
<keyword evidence="1" id="KW-0862">Zinc</keyword>
<name>A0A9N9ZXI8_BEMTA</name>
<organism evidence="3 4">
    <name type="scientific">Bemisia tabaci</name>
    <name type="common">Sweetpotato whitefly</name>
    <name type="synonym">Aleurodes tabaci</name>
    <dbReference type="NCBI Taxonomy" id="7038"/>
    <lineage>
        <taxon>Eukaryota</taxon>
        <taxon>Metazoa</taxon>
        <taxon>Ecdysozoa</taxon>
        <taxon>Arthropoda</taxon>
        <taxon>Hexapoda</taxon>
        <taxon>Insecta</taxon>
        <taxon>Pterygota</taxon>
        <taxon>Neoptera</taxon>
        <taxon>Paraneoptera</taxon>
        <taxon>Hemiptera</taxon>
        <taxon>Sternorrhyncha</taxon>
        <taxon>Aleyrodoidea</taxon>
        <taxon>Aleyrodidae</taxon>
        <taxon>Aleyrodinae</taxon>
        <taxon>Bemisia</taxon>
    </lineage>
</organism>
<dbReference type="InterPro" id="IPR036236">
    <property type="entry name" value="Znf_C2H2_sf"/>
</dbReference>
<reference evidence="3" key="1">
    <citation type="submission" date="2021-12" db="EMBL/GenBank/DDBJ databases">
        <authorList>
            <person name="King R."/>
        </authorList>
    </citation>
    <scope>NUCLEOTIDE SEQUENCE</scope>
</reference>
<evidence type="ECO:0000259" key="2">
    <source>
        <dbReference type="PROSITE" id="PS50157"/>
    </source>
</evidence>
<gene>
    <name evidence="3" type="ORF">BEMITA_LOCUS957</name>
</gene>
<evidence type="ECO:0000313" key="3">
    <source>
        <dbReference type="EMBL" id="CAH0381291.1"/>
    </source>
</evidence>
<feature type="domain" description="C2H2-type" evidence="2">
    <location>
        <begin position="59"/>
        <end position="87"/>
    </location>
</feature>
<dbReference type="Pfam" id="PF00096">
    <property type="entry name" value="zf-C2H2"/>
    <property type="match status" value="2"/>
</dbReference>
<dbReference type="EMBL" id="OU963862">
    <property type="protein sequence ID" value="CAH0381291.1"/>
    <property type="molecule type" value="Genomic_DNA"/>
</dbReference>
<dbReference type="AlphaFoldDB" id="A0A9N9ZXI8"/>
<dbReference type="Proteomes" id="UP001152759">
    <property type="component" value="Chromosome 1"/>
</dbReference>
<dbReference type="SMART" id="SM00355">
    <property type="entry name" value="ZnF_C2H2"/>
    <property type="match status" value="2"/>
</dbReference>
<evidence type="ECO:0000313" key="4">
    <source>
        <dbReference type="Proteomes" id="UP001152759"/>
    </source>
</evidence>
<dbReference type="InterPro" id="IPR013087">
    <property type="entry name" value="Znf_C2H2_type"/>
</dbReference>
<keyword evidence="1" id="KW-0479">Metal-binding</keyword>
<protein>
    <recommendedName>
        <fullName evidence="2">C2H2-type domain-containing protein</fullName>
    </recommendedName>
</protein>
<dbReference type="Gene3D" id="3.30.160.60">
    <property type="entry name" value="Classic Zinc Finger"/>
    <property type="match status" value="1"/>
</dbReference>
<feature type="domain" description="C2H2-type" evidence="2">
    <location>
        <begin position="30"/>
        <end position="57"/>
    </location>
</feature>
<dbReference type="PROSITE" id="PS50157">
    <property type="entry name" value="ZINC_FINGER_C2H2_2"/>
    <property type="match status" value="2"/>
</dbReference>
<dbReference type="GO" id="GO:0008270">
    <property type="term" value="F:zinc ion binding"/>
    <property type="evidence" value="ECO:0007669"/>
    <property type="project" value="UniProtKB-KW"/>
</dbReference>
<keyword evidence="1" id="KW-0863">Zinc-finger</keyword>